<feature type="signal peptide" evidence="9">
    <location>
        <begin position="1"/>
        <end position="29"/>
    </location>
</feature>
<organism evidence="10 11">
    <name type="scientific">Phytomonospora endophytica</name>
    <dbReference type="NCBI Taxonomy" id="714109"/>
    <lineage>
        <taxon>Bacteria</taxon>
        <taxon>Bacillati</taxon>
        <taxon>Actinomycetota</taxon>
        <taxon>Actinomycetes</taxon>
        <taxon>Micromonosporales</taxon>
        <taxon>Micromonosporaceae</taxon>
        <taxon>Phytomonospora</taxon>
    </lineage>
</organism>
<dbReference type="Gene3D" id="3.40.50.1820">
    <property type="entry name" value="alpha/beta hydrolase"/>
    <property type="match status" value="1"/>
</dbReference>
<evidence type="ECO:0000256" key="9">
    <source>
        <dbReference type="SAM" id="SignalP"/>
    </source>
</evidence>
<dbReference type="PANTHER" id="PTHR48098:SF1">
    <property type="entry name" value="DIACYLGLYCEROL ACYLTRANSFERASE_MYCOLYLTRANSFERASE AG85A"/>
    <property type="match status" value="1"/>
</dbReference>
<evidence type="ECO:0000256" key="7">
    <source>
        <dbReference type="ARBA" id="ARBA00032572"/>
    </source>
</evidence>
<keyword evidence="11" id="KW-1185">Reference proteome</keyword>
<evidence type="ECO:0000256" key="6">
    <source>
        <dbReference type="ARBA" id="ARBA00023315"/>
    </source>
</evidence>
<dbReference type="InterPro" id="IPR029058">
    <property type="entry name" value="AB_hydrolase_fold"/>
</dbReference>
<evidence type="ECO:0000256" key="4">
    <source>
        <dbReference type="ARBA" id="ARBA00013244"/>
    </source>
</evidence>
<sequence length="313" mass="33417">MSSPVTRRAAITAGLAAAGALAVPAAASASPARREGTLTTAAAPSPVLGEDIAYIAYLPYGYRRGRNRYPVVYLLHGRGDDMTGWSRMKPVLDELIAEHRIPPVIAVMPDAQYSEAGGYYVDSAFTGTPAGRPVETAFTTDLIAHVDGTYRTRTDRASRLVGGYSMGGAGALRYVLAHQDLFAAALVLSPAVYTPTPPADSSVREFGAFGDGETRFAEEVYLAKNYPALLATVDTALPVHTYVAVGDDEWANPDPADFRHDLDFEAAVVHNHLKRTPGVSTEFRVLGGGHDWDVWEPAFADGLPHLFTALGEA</sequence>
<evidence type="ECO:0000313" key="11">
    <source>
        <dbReference type="Proteomes" id="UP000548476"/>
    </source>
</evidence>
<evidence type="ECO:0000256" key="2">
    <source>
        <dbReference type="ARBA" id="ARBA00005874"/>
    </source>
</evidence>
<feature type="chain" id="PRO_5032573392" description="Acyl-CoA:diacylglycerol acyltransferase" evidence="9">
    <location>
        <begin position="30"/>
        <end position="313"/>
    </location>
</feature>
<keyword evidence="9" id="KW-0732">Signal</keyword>
<dbReference type="EMBL" id="JACHGT010000010">
    <property type="protein sequence ID" value="MBB6036932.1"/>
    <property type="molecule type" value="Genomic_DNA"/>
</dbReference>
<dbReference type="Pfam" id="PF00756">
    <property type="entry name" value="Esterase"/>
    <property type="match status" value="1"/>
</dbReference>
<dbReference type="EC" id="2.3.1.122" evidence="3"/>
<protein>
    <recommendedName>
        <fullName evidence="7">Acyl-CoA:diacylglycerol acyltransferase</fullName>
        <ecNumber evidence="3">2.3.1.122</ecNumber>
        <ecNumber evidence="4">2.3.1.20</ecNumber>
    </recommendedName>
</protein>
<comment type="catalytic activity">
    <reaction evidence="8">
        <text>an acyl-CoA + a 1,2-diacyl-sn-glycerol = a triacyl-sn-glycerol + CoA</text>
        <dbReference type="Rhea" id="RHEA:10868"/>
        <dbReference type="ChEBI" id="CHEBI:17815"/>
        <dbReference type="ChEBI" id="CHEBI:57287"/>
        <dbReference type="ChEBI" id="CHEBI:58342"/>
        <dbReference type="ChEBI" id="CHEBI:64615"/>
        <dbReference type="EC" id="2.3.1.20"/>
    </reaction>
</comment>
<proteinExistence type="inferred from homology"/>
<dbReference type="InterPro" id="IPR000801">
    <property type="entry name" value="Esterase-like"/>
</dbReference>
<comment type="similarity">
    <text evidence="2">Belongs to the mycobacterial A85 antigen family.</text>
</comment>
<evidence type="ECO:0000256" key="8">
    <source>
        <dbReference type="ARBA" id="ARBA00048109"/>
    </source>
</evidence>
<accession>A0A841FTR1</accession>
<dbReference type="RefSeq" id="WP_184789760.1">
    <property type="nucleotide sequence ID" value="NZ_BONT01000056.1"/>
</dbReference>
<dbReference type="EC" id="2.3.1.20" evidence="4"/>
<keyword evidence="5" id="KW-0808">Transferase</keyword>
<dbReference type="InterPro" id="IPR006311">
    <property type="entry name" value="TAT_signal"/>
</dbReference>
<gene>
    <name evidence="10" type="ORF">HNR73_004805</name>
</gene>
<evidence type="ECO:0000256" key="5">
    <source>
        <dbReference type="ARBA" id="ARBA00022679"/>
    </source>
</evidence>
<dbReference type="PANTHER" id="PTHR48098">
    <property type="entry name" value="ENTEROCHELIN ESTERASE-RELATED"/>
    <property type="match status" value="1"/>
</dbReference>
<reference evidence="10 11" key="1">
    <citation type="submission" date="2020-08" db="EMBL/GenBank/DDBJ databases">
        <title>Genomic Encyclopedia of Type Strains, Phase IV (KMG-IV): sequencing the most valuable type-strain genomes for metagenomic binning, comparative biology and taxonomic classification.</title>
        <authorList>
            <person name="Goeker M."/>
        </authorList>
    </citation>
    <scope>NUCLEOTIDE SEQUENCE [LARGE SCALE GENOMIC DNA]</scope>
    <source>
        <strain evidence="10 11">YIM 65646</strain>
    </source>
</reference>
<dbReference type="Proteomes" id="UP000548476">
    <property type="component" value="Unassembled WGS sequence"/>
</dbReference>
<dbReference type="InterPro" id="IPR050583">
    <property type="entry name" value="Mycobacterial_A85_antigen"/>
</dbReference>
<dbReference type="SUPFAM" id="SSF53474">
    <property type="entry name" value="alpha/beta-Hydrolases"/>
    <property type="match status" value="1"/>
</dbReference>
<evidence type="ECO:0000256" key="1">
    <source>
        <dbReference type="ARBA" id="ARBA00000697"/>
    </source>
</evidence>
<dbReference type="GO" id="GO:0004144">
    <property type="term" value="F:diacylglycerol O-acyltransferase activity"/>
    <property type="evidence" value="ECO:0007669"/>
    <property type="project" value="UniProtKB-EC"/>
</dbReference>
<keyword evidence="6" id="KW-0012">Acyltransferase</keyword>
<evidence type="ECO:0000313" key="10">
    <source>
        <dbReference type="EMBL" id="MBB6036932.1"/>
    </source>
</evidence>
<comment type="catalytic activity">
    <reaction evidence="1">
        <text>2 alpha,alpha'-trehalose 6-mycolate = alpha,alpha'-trehalose 6,6'-bismycolate + alpha,alpha-trehalose</text>
        <dbReference type="Rhea" id="RHEA:23472"/>
        <dbReference type="ChEBI" id="CHEBI:16551"/>
        <dbReference type="ChEBI" id="CHEBI:18195"/>
        <dbReference type="ChEBI" id="CHEBI:18234"/>
        <dbReference type="EC" id="2.3.1.122"/>
    </reaction>
</comment>
<evidence type="ECO:0000256" key="3">
    <source>
        <dbReference type="ARBA" id="ARBA00012820"/>
    </source>
</evidence>
<dbReference type="GO" id="GO:0050348">
    <property type="term" value="F:trehalose O-mycolyltransferase activity"/>
    <property type="evidence" value="ECO:0007669"/>
    <property type="project" value="UniProtKB-EC"/>
</dbReference>
<comment type="caution">
    <text evidence="10">The sequence shown here is derived from an EMBL/GenBank/DDBJ whole genome shotgun (WGS) entry which is preliminary data.</text>
</comment>
<name>A0A841FTR1_9ACTN</name>
<dbReference type="PROSITE" id="PS51318">
    <property type="entry name" value="TAT"/>
    <property type="match status" value="1"/>
</dbReference>
<dbReference type="AlphaFoldDB" id="A0A841FTR1"/>